<protein>
    <submittedName>
        <fullName evidence="2">Uncharacterized protein</fullName>
    </submittedName>
</protein>
<dbReference type="EMBL" id="CP015609">
    <property type="protein sequence ID" value="APT48415.1"/>
    <property type="molecule type" value="Genomic_DNA"/>
</dbReference>
<sequence>MTASRTLFFATAAGLLFVGNALAQLSKLGEPGCEQCRPGEYRMRIEDTIPPGPDYARSDAPPCGDGTAITEAVASAVSAAIQTYAGVPNPKAIAGSIGKVTNALQIRGAVGDILGSAGQQYSACKAVCIIVPQSANVTGVHFEITKLENNKPGEMEVVDPTKPHFDYGRVDFPIKKPGVVCTTVANWAYRIDRRFIMDAYFTSTEQPLEIR</sequence>
<geneLocation type="plasmid" evidence="2 3">
    <name>unnamed2</name>
</geneLocation>
<reference evidence="2 3" key="1">
    <citation type="submission" date="2016-05" db="EMBL/GenBank/DDBJ databases">
        <title>Complete Genome and Methylome Analysis of Psychrotrophic Bacterial Isolates from Antarctic Lake Untersee.</title>
        <authorList>
            <person name="Fomenkov A."/>
            <person name="Akimov V.N."/>
            <person name="Vasilyeva L.V."/>
            <person name="Andersen D."/>
            <person name="Vincze T."/>
            <person name="Roberts R.J."/>
        </authorList>
    </citation>
    <scope>NUCLEOTIDE SEQUENCE [LARGE SCALE GENOMIC DNA]</scope>
    <source>
        <strain evidence="2 3">U14-5</strain>
        <plasmid evidence="2 3">unnamed2</plasmid>
    </source>
</reference>
<keyword evidence="2" id="KW-0614">Plasmid</keyword>
<keyword evidence="1" id="KW-0732">Signal</keyword>
<evidence type="ECO:0000256" key="1">
    <source>
        <dbReference type="SAM" id="SignalP"/>
    </source>
</evidence>
<organism evidence="2 3">
    <name type="scientific">Bacillus safensis</name>
    <dbReference type="NCBI Taxonomy" id="561879"/>
    <lineage>
        <taxon>Bacteria</taxon>
        <taxon>Bacillati</taxon>
        <taxon>Bacillota</taxon>
        <taxon>Bacilli</taxon>
        <taxon>Bacillales</taxon>
        <taxon>Bacillaceae</taxon>
        <taxon>Bacillus</taxon>
    </lineage>
</organism>
<gene>
    <name evidence="2" type="ORF">BSA145_21355</name>
</gene>
<name>A0A1L6ZPI6_BACIA</name>
<dbReference type="Proteomes" id="UP000185426">
    <property type="component" value="Plasmid unnamed2"/>
</dbReference>
<dbReference type="AlphaFoldDB" id="A0A1L6ZPI6"/>
<proteinExistence type="predicted"/>
<feature type="signal peptide" evidence="1">
    <location>
        <begin position="1"/>
        <end position="23"/>
    </location>
</feature>
<evidence type="ECO:0000313" key="3">
    <source>
        <dbReference type="Proteomes" id="UP000185426"/>
    </source>
</evidence>
<feature type="chain" id="PRO_5013312870" evidence="1">
    <location>
        <begin position="24"/>
        <end position="211"/>
    </location>
</feature>
<accession>A0A1L6ZPI6</accession>
<evidence type="ECO:0000313" key="2">
    <source>
        <dbReference type="EMBL" id="APT48415.1"/>
    </source>
</evidence>